<dbReference type="InterPro" id="IPR005656">
    <property type="entry name" value="MmgE_PrpD"/>
</dbReference>
<dbReference type="SUPFAM" id="SSF103378">
    <property type="entry name" value="2-methylcitrate dehydratase PrpD"/>
    <property type="match status" value="1"/>
</dbReference>
<sequence>MAPAKDIETVVIRTQKAAKSIIDKTGPLKNPADRDHCLQYMVAVVLLKGSVIETSDYMDDSPWAFDPEVERLRERMTVVEDTGFTRDYHDQKLRSGANGIKIQLKNGDELPEVVVEFPVGHPKRKDALDKVKHKFRENVRRSGFSNEAIDDIMRAVEDDDLPIRSFMDLFGKKG</sequence>
<name>A0A9N9L0Y1_9HELO</name>
<dbReference type="PANTHER" id="PTHR16943:SF15">
    <property type="entry name" value="DEHYDRATASE (PRPD), PUTATIVE-RELATED"/>
    <property type="match status" value="1"/>
</dbReference>
<dbReference type="InterPro" id="IPR036148">
    <property type="entry name" value="MmgE/PrpD_sf"/>
</dbReference>
<reference evidence="2" key="1">
    <citation type="submission" date="2021-07" db="EMBL/GenBank/DDBJ databases">
        <authorList>
            <person name="Durling M."/>
        </authorList>
    </citation>
    <scope>NUCLEOTIDE SEQUENCE</scope>
</reference>
<dbReference type="InterPro" id="IPR042188">
    <property type="entry name" value="MmgE/PrpD_sf_2"/>
</dbReference>
<proteinExistence type="predicted"/>
<accession>A0A9N9L0Y1</accession>
<comment type="caution">
    <text evidence="2">The sequence shown here is derived from an EMBL/GenBank/DDBJ whole genome shotgun (WGS) entry which is preliminary data.</text>
</comment>
<protein>
    <recommendedName>
        <fullName evidence="1">MmgE/PrpD C-terminal domain-containing protein</fullName>
    </recommendedName>
</protein>
<dbReference type="Pfam" id="PF19305">
    <property type="entry name" value="MmgE_PrpD_C"/>
    <property type="match status" value="1"/>
</dbReference>
<dbReference type="Gene3D" id="3.30.1330.120">
    <property type="entry name" value="2-methylcitrate dehydratase PrpD"/>
    <property type="match status" value="1"/>
</dbReference>
<gene>
    <name evidence="2" type="ORF">HYFRA_00007061</name>
</gene>
<dbReference type="GO" id="GO:0016829">
    <property type="term" value="F:lyase activity"/>
    <property type="evidence" value="ECO:0007669"/>
    <property type="project" value="InterPro"/>
</dbReference>
<dbReference type="GO" id="GO:0005739">
    <property type="term" value="C:mitochondrion"/>
    <property type="evidence" value="ECO:0007669"/>
    <property type="project" value="TreeGrafter"/>
</dbReference>
<evidence type="ECO:0000313" key="2">
    <source>
        <dbReference type="EMBL" id="CAG8955047.1"/>
    </source>
</evidence>
<feature type="domain" description="MmgE/PrpD C-terminal" evidence="1">
    <location>
        <begin position="4"/>
        <end position="154"/>
    </location>
</feature>
<dbReference type="Proteomes" id="UP000696280">
    <property type="component" value="Unassembled WGS sequence"/>
</dbReference>
<organism evidence="2 3">
    <name type="scientific">Hymenoscyphus fraxineus</name>
    <dbReference type="NCBI Taxonomy" id="746836"/>
    <lineage>
        <taxon>Eukaryota</taxon>
        <taxon>Fungi</taxon>
        <taxon>Dikarya</taxon>
        <taxon>Ascomycota</taxon>
        <taxon>Pezizomycotina</taxon>
        <taxon>Leotiomycetes</taxon>
        <taxon>Helotiales</taxon>
        <taxon>Helotiaceae</taxon>
        <taxon>Hymenoscyphus</taxon>
    </lineage>
</organism>
<dbReference type="AlphaFoldDB" id="A0A9N9L0Y1"/>
<keyword evidence="3" id="KW-1185">Reference proteome</keyword>
<evidence type="ECO:0000313" key="3">
    <source>
        <dbReference type="Proteomes" id="UP000696280"/>
    </source>
</evidence>
<dbReference type="InterPro" id="IPR045337">
    <property type="entry name" value="MmgE_PrpD_C"/>
</dbReference>
<dbReference type="OrthoDB" id="10055203at2759"/>
<dbReference type="EMBL" id="CAJVRL010000060">
    <property type="protein sequence ID" value="CAG8955047.1"/>
    <property type="molecule type" value="Genomic_DNA"/>
</dbReference>
<evidence type="ECO:0000259" key="1">
    <source>
        <dbReference type="Pfam" id="PF19305"/>
    </source>
</evidence>
<dbReference type="PANTHER" id="PTHR16943">
    <property type="entry name" value="2-METHYLCITRATE DEHYDRATASE-RELATED"/>
    <property type="match status" value="1"/>
</dbReference>